<gene>
    <name evidence="2" type="ORF">POTOM_006409</name>
</gene>
<dbReference type="Proteomes" id="UP000886885">
    <property type="component" value="Chromosome 1D"/>
</dbReference>
<comment type="caution">
    <text evidence="2">The sequence shown here is derived from an EMBL/GenBank/DDBJ whole genome shotgun (WGS) entry which is preliminary data.</text>
</comment>
<accession>A0A8X8AKX2</accession>
<organism evidence="2 3">
    <name type="scientific">Populus tomentosa</name>
    <name type="common">Chinese white poplar</name>
    <dbReference type="NCBI Taxonomy" id="118781"/>
    <lineage>
        <taxon>Eukaryota</taxon>
        <taxon>Viridiplantae</taxon>
        <taxon>Streptophyta</taxon>
        <taxon>Embryophyta</taxon>
        <taxon>Tracheophyta</taxon>
        <taxon>Spermatophyta</taxon>
        <taxon>Magnoliopsida</taxon>
        <taxon>eudicotyledons</taxon>
        <taxon>Gunneridae</taxon>
        <taxon>Pentapetalae</taxon>
        <taxon>rosids</taxon>
        <taxon>fabids</taxon>
        <taxon>Malpighiales</taxon>
        <taxon>Salicaceae</taxon>
        <taxon>Saliceae</taxon>
        <taxon>Populus</taxon>
    </lineage>
</organism>
<feature type="region of interest" description="Disordered" evidence="1">
    <location>
        <begin position="43"/>
        <end position="66"/>
    </location>
</feature>
<dbReference type="EMBL" id="JAAWWB010000002">
    <property type="protein sequence ID" value="KAG6790261.1"/>
    <property type="molecule type" value="Genomic_DNA"/>
</dbReference>
<reference evidence="2" key="1">
    <citation type="journal article" date="2020" name="bioRxiv">
        <title>Hybrid origin of Populus tomentosa Carr. identified through genome sequencing and phylogenomic analysis.</title>
        <authorList>
            <person name="An X."/>
            <person name="Gao K."/>
            <person name="Chen Z."/>
            <person name="Li J."/>
            <person name="Yang X."/>
            <person name="Yang X."/>
            <person name="Zhou J."/>
            <person name="Guo T."/>
            <person name="Zhao T."/>
            <person name="Huang S."/>
            <person name="Miao D."/>
            <person name="Khan W.U."/>
            <person name="Rao P."/>
            <person name="Ye M."/>
            <person name="Lei B."/>
            <person name="Liao W."/>
            <person name="Wang J."/>
            <person name="Ji L."/>
            <person name="Li Y."/>
            <person name="Guo B."/>
            <person name="Mustafa N.S."/>
            <person name="Li S."/>
            <person name="Yun Q."/>
            <person name="Keller S.R."/>
            <person name="Mao J."/>
            <person name="Zhang R."/>
            <person name="Strauss S.H."/>
        </authorList>
    </citation>
    <scope>NUCLEOTIDE SEQUENCE</scope>
    <source>
        <strain evidence="2">GM15</strain>
        <tissue evidence="2">Leaf</tissue>
    </source>
</reference>
<protein>
    <submittedName>
        <fullName evidence="2">Uncharacterized protein</fullName>
    </submittedName>
</protein>
<sequence>MLQVFIQPWVGTKLKLRVEPCPPCMWVSLATLWHMQNIQHKLADPGKNSKGGGSSILPRRDEDGFRGNQIKGKIQVLLQAWQTESSNIKRDRVAMIDFVDINCARAVNLKGSIRMRSKRRTSTEGYA</sequence>
<keyword evidence="3" id="KW-1185">Reference proteome</keyword>
<evidence type="ECO:0000313" key="3">
    <source>
        <dbReference type="Proteomes" id="UP000886885"/>
    </source>
</evidence>
<dbReference type="AlphaFoldDB" id="A0A8X8AKX2"/>
<evidence type="ECO:0000256" key="1">
    <source>
        <dbReference type="SAM" id="MobiDB-lite"/>
    </source>
</evidence>
<proteinExistence type="predicted"/>
<evidence type="ECO:0000313" key="2">
    <source>
        <dbReference type="EMBL" id="KAG6790261.1"/>
    </source>
</evidence>
<name>A0A8X8AKX2_POPTO</name>